<dbReference type="Proteomes" id="UP001221686">
    <property type="component" value="Unassembled WGS sequence"/>
</dbReference>
<evidence type="ECO:0000313" key="2">
    <source>
        <dbReference type="Proteomes" id="UP001221686"/>
    </source>
</evidence>
<dbReference type="EMBL" id="JAQNDL010000001">
    <property type="protein sequence ID" value="MDC0716844.1"/>
    <property type="molecule type" value="Genomic_DNA"/>
</dbReference>
<dbReference type="RefSeq" id="WP_272085333.1">
    <property type="nucleotide sequence ID" value="NZ_JAQNDL010000001.1"/>
</dbReference>
<proteinExistence type="predicted"/>
<keyword evidence="2" id="KW-1185">Reference proteome</keyword>
<evidence type="ECO:0000313" key="1">
    <source>
        <dbReference type="EMBL" id="MDC0716844.1"/>
    </source>
</evidence>
<name>A0ABT5DUW5_9BACT</name>
<evidence type="ECO:0008006" key="3">
    <source>
        <dbReference type="Google" id="ProtNLM"/>
    </source>
</evidence>
<gene>
    <name evidence="1" type="ORF">POL25_08080</name>
</gene>
<accession>A0ABT5DUW5</accession>
<sequence>MGAPATTAPPPSSPAAGGPVFNKLTVPGDRAPNLALGKEEQAAIDGACKKLCKDPACTCDATRPMEQYMLLRQLKPIKSSERSYGWNVLQRTDKGWITLVDAEMLPGGDEVTRPHDACGLRGPDPLPEGLGLVGVKLPDLNLDGRPDLLFECRSGHRHDVHYCLSDGEYCRTLAMRLTLDGELRHDVDLEFRDGWFLPTARVDRWDEFKGNIRVEGVDTPDPAPGR</sequence>
<organism evidence="1 2">
    <name type="scientific">Nannocystis bainbridge</name>
    <dbReference type="NCBI Taxonomy" id="2995303"/>
    <lineage>
        <taxon>Bacteria</taxon>
        <taxon>Pseudomonadati</taxon>
        <taxon>Myxococcota</taxon>
        <taxon>Polyangia</taxon>
        <taxon>Nannocystales</taxon>
        <taxon>Nannocystaceae</taxon>
        <taxon>Nannocystis</taxon>
    </lineage>
</organism>
<protein>
    <recommendedName>
        <fullName evidence="3">Repeat domain-containing protein</fullName>
    </recommendedName>
</protein>
<reference evidence="1 2" key="1">
    <citation type="submission" date="2022-11" db="EMBL/GenBank/DDBJ databases">
        <title>Minimal conservation of predation-associated metabolite biosynthetic gene clusters underscores biosynthetic potential of Myxococcota including descriptions for ten novel species: Archangium lansinium sp. nov., Myxococcus landrumus sp. nov., Nannocystis bai.</title>
        <authorList>
            <person name="Ahearne A."/>
            <person name="Stevens C."/>
            <person name="Dowd S."/>
        </authorList>
    </citation>
    <scope>NUCLEOTIDE SEQUENCE [LARGE SCALE GENOMIC DNA]</scope>
    <source>
        <strain evidence="1 2">BB15-2</strain>
    </source>
</reference>
<comment type="caution">
    <text evidence="1">The sequence shown here is derived from an EMBL/GenBank/DDBJ whole genome shotgun (WGS) entry which is preliminary data.</text>
</comment>